<dbReference type="OrthoDB" id="5319472at2"/>
<keyword evidence="2 5" id="KW-0808">Transferase</keyword>
<dbReference type="PANTHER" id="PTHR43464">
    <property type="entry name" value="METHYLTRANSFERASE"/>
    <property type="match status" value="1"/>
</dbReference>
<dbReference type="GO" id="GO:0032259">
    <property type="term" value="P:methylation"/>
    <property type="evidence" value="ECO:0007669"/>
    <property type="project" value="UniProtKB-KW"/>
</dbReference>
<dbReference type="CDD" id="cd02440">
    <property type="entry name" value="AdoMet_MTases"/>
    <property type="match status" value="1"/>
</dbReference>
<dbReference type="RefSeq" id="WP_014808441.1">
    <property type="nucleotide sequence ID" value="NC_018025.1"/>
</dbReference>
<sequence length="277" mass="31812">MHDTATTPTFSFGRNWQEFLKSLSEERVRIAEESLVEFLNVSDLRGKSFLDIGCGSGLFSLAAHRLGAENIVSFDVDPFSVECCRYLRANANRPENWHVLNGSVLDEKFLAGLGEFDIVYSWGVLHHTGHMWDAIQNAAGLVKPGGSYYIAIYNRILNRSGSTSWIHPFWLRIKTIYNRNPAVGKYVFQPLAMAAYIAIVLARLENPVTHIRNYKSHRGMSWKTDATDWLGGYPYEFATVEEVFTFVRKRFPQFNLINLKVTSGRGLNWYLFERRER</sequence>
<dbReference type="InterPro" id="IPR029063">
    <property type="entry name" value="SAM-dependent_MTases_sf"/>
</dbReference>
<dbReference type="HOGENOM" id="CLU_057664_0_0_7"/>
<reference evidence="6" key="1">
    <citation type="submission" date="2012-06" db="EMBL/GenBank/DDBJ databases">
        <title>Complete sequence of chromosome of Desulfomonile tiedjei DSM 6799.</title>
        <authorList>
            <person name="Lucas S."/>
            <person name="Copeland A."/>
            <person name="Lapidus A."/>
            <person name="Glavina del Rio T."/>
            <person name="Dalin E."/>
            <person name="Tice H."/>
            <person name="Bruce D."/>
            <person name="Goodwin L."/>
            <person name="Pitluck S."/>
            <person name="Peters L."/>
            <person name="Ovchinnikova G."/>
            <person name="Zeytun A."/>
            <person name="Lu M."/>
            <person name="Kyrpides N."/>
            <person name="Mavromatis K."/>
            <person name="Ivanova N."/>
            <person name="Brettin T."/>
            <person name="Detter J.C."/>
            <person name="Han C."/>
            <person name="Larimer F."/>
            <person name="Land M."/>
            <person name="Hauser L."/>
            <person name="Markowitz V."/>
            <person name="Cheng J.-F."/>
            <person name="Hugenholtz P."/>
            <person name="Woyke T."/>
            <person name="Wu D."/>
            <person name="Spring S."/>
            <person name="Schroeder M."/>
            <person name="Brambilla E."/>
            <person name="Klenk H.-P."/>
            <person name="Eisen J.A."/>
        </authorList>
    </citation>
    <scope>NUCLEOTIDE SEQUENCE [LARGE SCALE GENOMIC DNA]</scope>
    <source>
        <strain evidence="6">ATCC 49306 / DSM 6799 / DCB-1</strain>
    </source>
</reference>
<evidence type="ECO:0000256" key="2">
    <source>
        <dbReference type="ARBA" id="ARBA00022679"/>
    </source>
</evidence>
<dbReference type="PANTHER" id="PTHR43464:SF19">
    <property type="entry name" value="UBIQUINONE BIOSYNTHESIS O-METHYLTRANSFERASE, MITOCHONDRIAL"/>
    <property type="match status" value="1"/>
</dbReference>
<dbReference type="STRING" id="706587.Desti_0550"/>
<keyword evidence="1 5" id="KW-0489">Methyltransferase</keyword>
<name>I4C142_DESTA</name>
<keyword evidence="6" id="KW-1185">Reference proteome</keyword>
<evidence type="ECO:0000259" key="4">
    <source>
        <dbReference type="Pfam" id="PF08242"/>
    </source>
</evidence>
<dbReference type="SUPFAM" id="SSF53335">
    <property type="entry name" value="S-adenosyl-L-methionine-dependent methyltransferases"/>
    <property type="match status" value="1"/>
</dbReference>
<dbReference type="EMBL" id="CP003360">
    <property type="protein sequence ID" value="AFM23283.1"/>
    <property type="molecule type" value="Genomic_DNA"/>
</dbReference>
<keyword evidence="3" id="KW-0949">S-adenosyl-L-methionine</keyword>
<evidence type="ECO:0000313" key="6">
    <source>
        <dbReference type="Proteomes" id="UP000006055"/>
    </source>
</evidence>
<protein>
    <submittedName>
        <fullName evidence="5">Methyltransferase family protein</fullName>
    </submittedName>
</protein>
<dbReference type="InterPro" id="IPR013217">
    <property type="entry name" value="Methyltransf_12"/>
</dbReference>
<dbReference type="Pfam" id="PF08242">
    <property type="entry name" value="Methyltransf_12"/>
    <property type="match status" value="1"/>
</dbReference>
<dbReference type="AlphaFoldDB" id="I4C142"/>
<dbReference type="Proteomes" id="UP000006055">
    <property type="component" value="Chromosome"/>
</dbReference>
<dbReference type="eggNOG" id="COG2264">
    <property type="taxonomic scope" value="Bacteria"/>
</dbReference>
<dbReference type="GO" id="GO:0008168">
    <property type="term" value="F:methyltransferase activity"/>
    <property type="evidence" value="ECO:0007669"/>
    <property type="project" value="UniProtKB-KW"/>
</dbReference>
<proteinExistence type="predicted"/>
<dbReference type="KEGG" id="dti:Desti_0550"/>
<gene>
    <name evidence="5" type="ordered locus">Desti_0550</name>
</gene>
<evidence type="ECO:0000313" key="5">
    <source>
        <dbReference type="EMBL" id="AFM23283.1"/>
    </source>
</evidence>
<organism evidence="5 6">
    <name type="scientific">Desulfomonile tiedjei (strain ATCC 49306 / DSM 6799 / DCB-1)</name>
    <dbReference type="NCBI Taxonomy" id="706587"/>
    <lineage>
        <taxon>Bacteria</taxon>
        <taxon>Pseudomonadati</taxon>
        <taxon>Thermodesulfobacteriota</taxon>
        <taxon>Desulfomonilia</taxon>
        <taxon>Desulfomonilales</taxon>
        <taxon>Desulfomonilaceae</taxon>
        <taxon>Desulfomonile</taxon>
    </lineage>
</organism>
<evidence type="ECO:0000256" key="1">
    <source>
        <dbReference type="ARBA" id="ARBA00022603"/>
    </source>
</evidence>
<accession>I4C142</accession>
<dbReference type="Gene3D" id="3.40.50.150">
    <property type="entry name" value="Vaccinia Virus protein VP39"/>
    <property type="match status" value="1"/>
</dbReference>
<evidence type="ECO:0000256" key="3">
    <source>
        <dbReference type="ARBA" id="ARBA00022691"/>
    </source>
</evidence>
<feature type="domain" description="Methyltransferase type 12" evidence="4">
    <location>
        <begin position="50"/>
        <end position="146"/>
    </location>
</feature>